<dbReference type="AlphaFoldDB" id="A0A4Y2H1U6"/>
<feature type="non-terminal residue" evidence="1">
    <location>
        <position position="1"/>
    </location>
</feature>
<name>A0A4Y2H1U6_ARAVE</name>
<protein>
    <submittedName>
        <fullName evidence="1">Uncharacterized protein</fullName>
    </submittedName>
</protein>
<reference evidence="1 2" key="1">
    <citation type="journal article" date="2019" name="Sci. Rep.">
        <title>Orb-weaving spider Araneus ventricosus genome elucidates the spidroin gene catalogue.</title>
        <authorList>
            <person name="Kono N."/>
            <person name="Nakamura H."/>
            <person name="Ohtoshi R."/>
            <person name="Moran D.A.P."/>
            <person name="Shinohara A."/>
            <person name="Yoshida Y."/>
            <person name="Fujiwara M."/>
            <person name="Mori M."/>
            <person name="Tomita M."/>
            <person name="Arakawa K."/>
        </authorList>
    </citation>
    <scope>NUCLEOTIDE SEQUENCE [LARGE SCALE GENOMIC DNA]</scope>
</reference>
<gene>
    <name evidence="1" type="ORF">AVEN_117513-2_1</name>
</gene>
<dbReference type="EMBL" id="BGPR01001664">
    <property type="protein sequence ID" value="GBM59075.1"/>
    <property type="molecule type" value="Genomic_DNA"/>
</dbReference>
<organism evidence="1 2">
    <name type="scientific">Araneus ventricosus</name>
    <name type="common">Orbweaver spider</name>
    <name type="synonym">Epeira ventricosa</name>
    <dbReference type="NCBI Taxonomy" id="182803"/>
    <lineage>
        <taxon>Eukaryota</taxon>
        <taxon>Metazoa</taxon>
        <taxon>Ecdysozoa</taxon>
        <taxon>Arthropoda</taxon>
        <taxon>Chelicerata</taxon>
        <taxon>Arachnida</taxon>
        <taxon>Araneae</taxon>
        <taxon>Araneomorphae</taxon>
        <taxon>Entelegynae</taxon>
        <taxon>Araneoidea</taxon>
        <taxon>Araneidae</taxon>
        <taxon>Araneus</taxon>
    </lineage>
</organism>
<comment type="caution">
    <text evidence="1">The sequence shown here is derived from an EMBL/GenBank/DDBJ whole genome shotgun (WGS) entry which is preliminary data.</text>
</comment>
<evidence type="ECO:0000313" key="1">
    <source>
        <dbReference type="EMBL" id="GBM59075.1"/>
    </source>
</evidence>
<accession>A0A4Y2H1U6</accession>
<evidence type="ECO:0000313" key="2">
    <source>
        <dbReference type="Proteomes" id="UP000499080"/>
    </source>
</evidence>
<sequence>MSPSVWLSGNEQEVYSNVNSMHIGKVYWLASAFVTGGKSIKNVALIEELLTKKRLERNSREHALNTEHSIRCVFQQAFAPMRKKY</sequence>
<proteinExistence type="predicted"/>
<keyword evidence="2" id="KW-1185">Reference proteome</keyword>
<dbReference type="Proteomes" id="UP000499080">
    <property type="component" value="Unassembled WGS sequence"/>
</dbReference>